<organism evidence="2 3">
    <name type="scientific">Prunus dulcis</name>
    <name type="common">Almond</name>
    <name type="synonym">Amygdalus dulcis</name>
    <dbReference type="NCBI Taxonomy" id="3755"/>
    <lineage>
        <taxon>Eukaryota</taxon>
        <taxon>Viridiplantae</taxon>
        <taxon>Streptophyta</taxon>
        <taxon>Embryophyta</taxon>
        <taxon>Tracheophyta</taxon>
        <taxon>Spermatophyta</taxon>
        <taxon>Magnoliopsida</taxon>
        <taxon>eudicotyledons</taxon>
        <taxon>Gunneridae</taxon>
        <taxon>Pentapetalae</taxon>
        <taxon>rosids</taxon>
        <taxon>fabids</taxon>
        <taxon>Rosales</taxon>
        <taxon>Rosaceae</taxon>
        <taxon>Amygdaloideae</taxon>
        <taxon>Amygdaleae</taxon>
        <taxon>Prunus</taxon>
    </lineage>
</organism>
<accession>A0A5E4G6Q9</accession>
<reference evidence="3" key="1">
    <citation type="journal article" date="2020" name="Plant J.">
        <title>Transposons played a major role in the diversification between the closely related almond and peach genomes: results from the almond genome sequence.</title>
        <authorList>
            <person name="Alioto T."/>
            <person name="Alexiou K.G."/>
            <person name="Bardil A."/>
            <person name="Barteri F."/>
            <person name="Castanera R."/>
            <person name="Cruz F."/>
            <person name="Dhingra A."/>
            <person name="Duval H."/>
            <person name="Fernandez I Marti A."/>
            <person name="Frias L."/>
            <person name="Galan B."/>
            <person name="Garcia J.L."/>
            <person name="Howad W."/>
            <person name="Gomez-Garrido J."/>
            <person name="Gut M."/>
            <person name="Julca I."/>
            <person name="Morata J."/>
            <person name="Puigdomenech P."/>
            <person name="Ribeca P."/>
            <person name="Rubio Cabetas M.J."/>
            <person name="Vlasova A."/>
            <person name="Wirthensohn M."/>
            <person name="Garcia-Mas J."/>
            <person name="Gabaldon T."/>
            <person name="Casacuberta J.M."/>
            <person name="Arus P."/>
        </authorList>
    </citation>
    <scope>NUCLEOTIDE SEQUENCE [LARGE SCALE GENOMIC DNA]</scope>
    <source>
        <strain evidence="3">cv. Texas</strain>
    </source>
</reference>
<evidence type="ECO:0000256" key="1">
    <source>
        <dbReference type="SAM" id="MobiDB-lite"/>
    </source>
</evidence>
<gene>
    <name evidence="2" type="ORF">ALMOND_2B008732</name>
</gene>
<feature type="region of interest" description="Disordered" evidence="1">
    <location>
        <begin position="101"/>
        <end position="125"/>
    </location>
</feature>
<dbReference type="InParanoid" id="A0A5E4G6Q9"/>
<name>A0A5E4G6Q9_PRUDU</name>
<dbReference type="EMBL" id="CABIKO010000391">
    <property type="protein sequence ID" value="VVA35501.1"/>
    <property type="molecule type" value="Genomic_DNA"/>
</dbReference>
<sequence length="170" mass="18991">MGAPNIWMLGLGPRWTIFEFSKYSNIGNSVDIPPAELQNSRRKYLPPNFNSLCGNTSHQTSTPSAQLCFPKCCKEGGRVRKEKIHLDPSFCKRSGRPSDNQFGAISSQNHIDSGQTVPENEPHNCPAEVGEPLRQCLVELQSPPITWNSICKPKDLGALGFRRLNQEENR</sequence>
<feature type="compositionally biased region" description="Polar residues" evidence="1">
    <location>
        <begin position="101"/>
        <end position="118"/>
    </location>
</feature>
<dbReference type="Gramene" id="VVA35501">
    <property type="protein sequence ID" value="VVA35501"/>
    <property type="gene ID" value="Prudul26B008732"/>
</dbReference>
<evidence type="ECO:0000313" key="3">
    <source>
        <dbReference type="Proteomes" id="UP000327085"/>
    </source>
</evidence>
<dbReference type="Proteomes" id="UP000327085">
    <property type="component" value="Chromosome 7"/>
</dbReference>
<proteinExistence type="predicted"/>
<evidence type="ECO:0000313" key="2">
    <source>
        <dbReference type="EMBL" id="VVA35501.1"/>
    </source>
</evidence>
<dbReference type="AlphaFoldDB" id="A0A5E4G6Q9"/>
<protein>
    <submittedName>
        <fullName evidence="2">Uncharacterized protein</fullName>
    </submittedName>
</protein>